<dbReference type="InterPro" id="IPR009061">
    <property type="entry name" value="DNA-bd_dom_put_sf"/>
</dbReference>
<protein>
    <recommendedName>
        <fullName evidence="3">HTH merR-type domain-containing protein</fullName>
    </recommendedName>
</protein>
<organism evidence="1 2">
    <name type="scientific">Kitasatospora phosalacinea</name>
    <dbReference type="NCBI Taxonomy" id="2065"/>
    <lineage>
        <taxon>Bacteria</taxon>
        <taxon>Bacillati</taxon>
        <taxon>Actinomycetota</taxon>
        <taxon>Actinomycetes</taxon>
        <taxon>Kitasatosporales</taxon>
        <taxon>Streptomycetaceae</taxon>
        <taxon>Kitasatospora</taxon>
    </lineage>
</organism>
<evidence type="ECO:0008006" key="3">
    <source>
        <dbReference type="Google" id="ProtNLM"/>
    </source>
</evidence>
<evidence type="ECO:0000313" key="1">
    <source>
        <dbReference type="EMBL" id="MFE1355323.1"/>
    </source>
</evidence>
<name>A0ABW6GS69_9ACTN</name>
<sequence>MAELLTVRQAADLCGLTPNAIWNWQHRGHIRPDGLDGRGRPLYSQLTIARAEARTRQRAGRRLPAAA</sequence>
<gene>
    <name evidence="1" type="ORF">ACFW6T_25355</name>
</gene>
<comment type="caution">
    <text evidence="1">The sequence shown here is derived from an EMBL/GenBank/DDBJ whole genome shotgun (WGS) entry which is preliminary data.</text>
</comment>
<dbReference type="SUPFAM" id="SSF46955">
    <property type="entry name" value="Putative DNA-binding domain"/>
    <property type="match status" value="1"/>
</dbReference>
<dbReference type="Proteomes" id="UP001599542">
    <property type="component" value="Unassembled WGS sequence"/>
</dbReference>
<reference evidence="1 2" key="1">
    <citation type="submission" date="2024-09" db="EMBL/GenBank/DDBJ databases">
        <title>The Natural Products Discovery Center: Release of the First 8490 Sequenced Strains for Exploring Actinobacteria Biosynthetic Diversity.</title>
        <authorList>
            <person name="Kalkreuter E."/>
            <person name="Kautsar S.A."/>
            <person name="Yang D."/>
            <person name="Bader C.D."/>
            <person name="Teijaro C.N."/>
            <person name="Fluegel L."/>
            <person name="Davis C.M."/>
            <person name="Simpson J.R."/>
            <person name="Lauterbach L."/>
            <person name="Steele A.D."/>
            <person name="Gui C."/>
            <person name="Meng S."/>
            <person name="Li G."/>
            <person name="Viehrig K."/>
            <person name="Ye F."/>
            <person name="Su P."/>
            <person name="Kiefer A.F."/>
            <person name="Nichols A."/>
            <person name="Cepeda A.J."/>
            <person name="Yan W."/>
            <person name="Fan B."/>
            <person name="Jiang Y."/>
            <person name="Adhikari A."/>
            <person name="Zheng C.-J."/>
            <person name="Schuster L."/>
            <person name="Cowan T.M."/>
            <person name="Smanski M.J."/>
            <person name="Chevrette M.G."/>
            <person name="De Carvalho L.P.S."/>
            <person name="Shen B."/>
        </authorList>
    </citation>
    <scope>NUCLEOTIDE SEQUENCE [LARGE SCALE GENOMIC DNA]</scope>
    <source>
        <strain evidence="1 2">NPDC058753</strain>
    </source>
</reference>
<evidence type="ECO:0000313" key="2">
    <source>
        <dbReference type="Proteomes" id="UP001599542"/>
    </source>
</evidence>
<dbReference type="EMBL" id="JBHYPX010000058">
    <property type="protein sequence ID" value="MFE1355323.1"/>
    <property type="molecule type" value="Genomic_DNA"/>
</dbReference>
<accession>A0ABW6GS69</accession>
<dbReference type="RefSeq" id="WP_380329351.1">
    <property type="nucleotide sequence ID" value="NZ_JBHYPW010000056.1"/>
</dbReference>
<dbReference type="Gene3D" id="1.10.1660.10">
    <property type="match status" value="1"/>
</dbReference>
<proteinExistence type="predicted"/>
<keyword evidence="2" id="KW-1185">Reference proteome</keyword>